<evidence type="ECO:0000256" key="3">
    <source>
        <dbReference type="ARBA" id="ARBA00023082"/>
    </source>
</evidence>
<dbReference type="Pfam" id="PF04542">
    <property type="entry name" value="Sigma70_r2"/>
    <property type="match status" value="1"/>
</dbReference>
<feature type="domain" description="RNA polymerase sigma factor 70 region 4 type 2" evidence="6">
    <location>
        <begin position="118"/>
        <end position="167"/>
    </location>
</feature>
<evidence type="ECO:0000313" key="8">
    <source>
        <dbReference type="Proteomes" id="UP001344906"/>
    </source>
</evidence>
<reference evidence="7 8" key="1">
    <citation type="submission" date="2023-02" db="EMBL/GenBank/DDBJ databases">
        <title>Dictyobacter halimunensis sp. nov., a new member of the class Ktedonobacteria from forest soil in a geothermal area.</title>
        <authorList>
            <person name="Rachmania M.K."/>
            <person name="Ningsih F."/>
            <person name="Sakai Y."/>
            <person name="Yabe S."/>
            <person name="Yokota A."/>
            <person name="Sjamsuridzal W."/>
        </authorList>
    </citation>
    <scope>NUCLEOTIDE SEQUENCE [LARGE SCALE GENOMIC DNA]</scope>
    <source>
        <strain evidence="7 8">S3.2.2.5</strain>
    </source>
</reference>
<comment type="similarity">
    <text evidence="1">Belongs to the sigma-70 factor family. ECF subfamily.</text>
</comment>
<dbReference type="InterPro" id="IPR036388">
    <property type="entry name" value="WH-like_DNA-bd_sf"/>
</dbReference>
<sequence length="182" mass="21155">MQPMQPAQLSSASPIAHLFQKNAPIILAFYRKRGVQAEDAEDLLLEVFTAAIENPRLITLPENEQLAWLKRVAHNKLVDHYRRQSYRQTTPLEASYHQLFESDEEAPEFTALRQESHEELRHHISQLPTEHQEILRLRFTYDMPSKEIARLLSKSDTAVRGLLWRAVTLLRTTYGEKQGRGK</sequence>
<evidence type="ECO:0000256" key="4">
    <source>
        <dbReference type="ARBA" id="ARBA00023163"/>
    </source>
</evidence>
<evidence type="ECO:0000259" key="6">
    <source>
        <dbReference type="Pfam" id="PF08281"/>
    </source>
</evidence>
<gene>
    <name evidence="7" type="ORF">KDH_24370</name>
</gene>
<dbReference type="Proteomes" id="UP001344906">
    <property type="component" value="Unassembled WGS sequence"/>
</dbReference>
<keyword evidence="3" id="KW-0731">Sigma factor</keyword>
<proteinExistence type="inferred from homology"/>
<keyword evidence="2" id="KW-0805">Transcription regulation</keyword>
<dbReference type="Gene3D" id="1.10.10.10">
    <property type="entry name" value="Winged helix-like DNA-binding domain superfamily/Winged helix DNA-binding domain"/>
    <property type="match status" value="1"/>
</dbReference>
<dbReference type="PANTHER" id="PTHR43133:SF57">
    <property type="entry name" value="RNA POLYMERASE SIGMA-70 FACTOR"/>
    <property type="match status" value="1"/>
</dbReference>
<dbReference type="PANTHER" id="PTHR43133">
    <property type="entry name" value="RNA POLYMERASE ECF-TYPE SIGMA FACTO"/>
    <property type="match status" value="1"/>
</dbReference>
<dbReference type="EMBL" id="BSRI01000001">
    <property type="protein sequence ID" value="GLV55593.1"/>
    <property type="molecule type" value="Genomic_DNA"/>
</dbReference>
<feature type="domain" description="RNA polymerase sigma-70 region 2" evidence="5">
    <location>
        <begin position="18"/>
        <end position="85"/>
    </location>
</feature>
<dbReference type="SUPFAM" id="SSF88946">
    <property type="entry name" value="Sigma2 domain of RNA polymerase sigma factors"/>
    <property type="match status" value="1"/>
</dbReference>
<protein>
    <submittedName>
        <fullName evidence="7">RNA polymerase sigma24 factor</fullName>
    </submittedName>
</protein>
<comment type="caution">
    <text evidence="7">The sequence shown here is derived from an EMBL/GenBank/DDBJ whole genome shotgun (WGS) entry which is preliminary data.</text>
</comment>
<organism evidence="7 8">
    <name type="scientific">Dictyobacter halimunensis</name>
    <dbReference type="NCBI Taxonomy" id="3026934"/>
    <lineage>
        <taxon>Bacteria</taxon>
        <taxon>Bacillati</taxon>
        <taxon>Chloroflexota</taxon>
        <taxon>Ktedonobacteria</taxon>
        <taxon>Ktedonobacterales</taxon>
        <taxon>Dictyobacteraceae</taxon>
        <taxon>Dictyobacter</taxon>
    </lineage>
</organism>
<dbReference type="InterPro" id="IPR014284">
    <property type="entry name" value="RNA_pol_sigma-70_dom"/>
</dbReference>
<accession>A0ABQ6FSX6</accession>
<dbReference type="NCBIfam" id="TIGR02937">
    <property type="entry name" value="sigma70-ECF"/>
    <property type="match status" value="1"/>
</dbReference>
<evidence type="ECO:0000256" key="1">
    <source>
        <dbReference type="ARBA" id="ARBA00010641"/>
    </source>
</evidence>
<dbReference type="Pfam" id="PF08281">
    <property type="entry name" value="Sigma70_r4_2"/>
    <property type="match status" value="1"/>
</dbReference>
<keyword evidence="8" id="KW-1185">Reference proteome</keyword>
<dbReference type="InterPro" id="IPR013325">
    <property type="entry name" value="RNA_pol_sigma_r2"/>
</dbReference>
<keyword evidence="4" id="KW-0804">Transcription</keyword>
<dbReference type="InterPro" id="IPR013249">
    <property type="entry name" value="RNA_pol_sigma70_r4_t2"/>
</dbReference>
<evidence type="ECO:0000256" key="2">
    <source>
        <dbReference type="ARBA" id="ARBA00023015"/>
    </source>
</evidence>
<evidence type="ECO:0000259" key="5">
    <source>
        <dbReference type="Pfam" id="PF04542"/>
    </source>
</evidence>
<name>A0ABQ6FSX6_9CHLR</name>
<dbReference type="InterPro" id="IPR007627">
    <property type="entry name" value="RNA_pol_sigma70_r2"/>
</dbReference>
<dbReference type="Gene3D" id="1.10.1740.10">
    <property type="match status" value="1"/>
</dbReference>
<evidence type="ECO:0000313" key="7">
    <source>
        <dbReference type="EMBL" id="GLV55593.1"/>
    </source>
</evidence>
<dbReference type="InterPro" id="IPR013324">
    <property type="entry name" value="RNA_pol_sigma_r3/r4-like"/>
</dbReference>
<dbReference type="InterPro" id="IPR039425">
    <property type="entry name" value="RNA_pol_sigma-70-like"/>
</dbReference>
<dbReference type="SUPFAM" id="SSF88659">
    <property type="entry name" value="Sigma3 and sigma4 domains of RNA polymerase sigma factors"/>
    <property type="match status" value="1"/>
</dbReference>